<evidence type="ECO:0000256" key="1">
    <source>
        <dbReference type="SAM" id="Phobius"/>
    </source>
</evidence>
<feature type="transmembrane region" description="Helical" evidence="1">
    <location>
        <begin position="201"/>
        <end position="220"/>
    </location>
</feature>
<keyword evidence="1" id="KW-1133">Transmembrane helix</keyword>
<feature type="transmembrane region" description="Helical" evidence="1">
    <location>
        <begin position="178"/>
        <end position="195"/>
    </location>
</feature>
<gene>
    <name evidence="3" type="ORF">AM593_06218</name>
</gene>
<evidence type="ECO:0000313" key="4">
    <source>
        <dbReference type="Proteomes" id="UP000266721"/>
    </source>
</evidence>
<dbReference type="InterPro" id="IPR013783">
    <property type="entry name" value="Ig-like_fold"/>
</dbReference>
<sequence>LVNCSASSSTDAGPVSFAWYKDGEPVLFYRRVQVRDNGSLYFTQAVFPLFFLFVPYSVFLIFQPLIIPLFFILFYQFSLFAIFSAHYSQLTLSPLYVVLFFAGNVELDPGITIHPAPSVVISQKNSPLLVNCSASSSTDAGPVSFAWYKDGEPVLFYRRVQVRDNGSLYFTQVKNNRCFSSFLFVCPLFCVPYISATHYSLILYSFLSIFSICYIFCPLFPTV</sequence>
<dbReference type="EMBL" id="KV582899">
    <property type="protein sequence ID" value="OPL33459.1"/>
    <property type="molecule type" value="Genomic_DNA"/>
</dbReference>
<dbReference type="InterPro" id="IPR007110">
    <property type="entry name" value="Ig-like_dom"/>
</dbReference>
<proteinExistence type="predicted"/>
<keyword evidence="4" id="KW-1185">Reference proteome</keyword>
<accession>A0A3L5TV82</accession>
<dbReference type="Proteomes" id="UP000266721">
    <property type="component" value="Unassembled WGS sequence"/>
</dbReference>
<dbReference type="Gene3D" id="2.60.40.10">
    <property type="entry name" value="Immunoglobulins"/>
    <property type="match status" value="1"/>
</dbReference>
<feature type="domain" description="Ig-like" evidence="2">
    <location>
        <begin position="109"/>
        <end position="186"/>
    </location>
</feature>
<protein>
    <recommendedName>
        <fullName evidence="2">Ig-like domain-containing protein</fullName>
    </recommendedName>
</protein>
<name>A0A3L5TV82_MYTGA</name>
<feature type="non-terminal residue" evidence="3">
    <location>
        <position position="223"/>
    </location>
</feature>
<evidence type="ECO:0000259" key="2">
    <source>
        <dbReference type="PROSITE" id="PS50835"/>
    </source>
</evidence>
<organism evidence="3 4">
    <name type="scientific">Mytilus galloprovincialis</name>
    <name type="common">Mediterranean mussel</name>
    <dbReference type="NCBI Taxonomy" id="29158"/>
    <lineage>
        <taxon>Eukaryota</taxon>
        <taxon>Metazoa</taxon>
        <taxon>Spiralia</taxon>
        <taxon>Lophotrochozoa</taxon>
        <taxon>Mollusca</taxon>
        <taxon>Bivalvia</taxon>
        <taxon>Autobranchia</taxon>
        <taxon>Pteriomorphia</taxon>
        <taxon>Mytilida</taxon>
        <taxon>Mytiloidea</taxon>
        <taxon>Mytilidae</taxon>
        <taxon>Mytilinae</taxon>
        <taxon>Mytilus</taxon>
    </lineage>
</organism>
<dbReference type="InterPro" id="IPR036179">
    <property type="entry name" value="Ig-like_dom_sf"/>
</dbReference>
<comment type="caution">
    <text evidence="3">The sequence shown here is derived from an EMBL/GenBank/DDBJ whole genome shotgun (WGS) entry which is preliminary data.</text>
</comment>
<keyword evidence="1" id="KW-0472">Membrane</keyword>
<feature type="transmembrane region" description="Helical" evidence="1">
    <location>
        <begin position="40"/>
        <end position="59"/>
    </location>
</feature>
<dbReference type="PROSITE" id="PS50835">
    <property type="entry name" value="IG_LIKE"/>
    <property type="match status" value="1"/>
</dbReference>
<reference evidence="3 4" key="1">
    <citation type="journal article" date="2016" name="PLoS ONE">
        <title>A First Insight into the Genome of the Filter-Feeder Mussel Mytilus galloprovincialis.</title>
        <authorList>
            <person name="Murgarella M."/>
            <person name="Puiu D."/>
            <person name="Novoa B."/>
            <person name="Figueras A."/>
            <person name="Posada D."/>
            <person name="Canchaya C."/>
        </authorList>
    </citation>
    <scope>NUCLEOTIDE SEQUENCE [LARGE SCALE GENOMIC DNA]</scope>
    <source>
        <tissue evidence="3">Muscle</tissue>
    </source>
</reference>
<keyword evidence="1" id="KW-0812">Transmembrane</keyword>
<dbReference type="SUPFAM" id="SSF48726">
    <property type="entry name" value="Immunoglobulin"/>
    <property type="match status" value="1"/>
</dbReference>
<evidence type="ECO:0000313" key="3">
    <source>
        <dbReference type="EMBL" id="OPL33459.1"/>
    </source>
</evidence>
<feature type="transmembrane region" description="Helical" evidence="1">
    <location>
        <begin position="65"/>
        <end position="85"/>
    </location>
</feature>
<dbReference type="AlphaFoldDB" id="A0A3L5TV82"/>
<feature type="non-terminal residue" evidence="3">
    <location>
        <position position="1"/>
    </location>
</feature>